<reference evidence="1 2" key="1">
    <citation type="submission" date="2017-01" db="EMBL/GenBank/DDBJ databases">
        <title>The cable genome- insights into the physiology and evolution of filamentous bacteria capable of sulfide oxidation via long distance electron transfer.</title>
        <authorList>
            <person name="Schreiber L."/>
            <person name="Bjerg J.T."/>
            <person name="Boggild A."/>
            <person name="Van De Vossenberg J."/>
            <person name="Meysman F."/>
            <person name="Nielsen L.P."/>
            <person name="Schramm A."/>
            <person name="Kjeldsen K.U."/>
        </authorList>
    </citation>
    <scope>NUCLEOTIDE SEQUENCE [LARGE SCALE GENOMIC DNA]</scope>
    <source>
        <strain evidence="1">A1</strain>
    </source>
</reference>
<feature type="non-terminal residue" evidence="1">
    <location>
        <position position="64"/>
    </location>
</feature>
<proteinExistence type="predicted"/>
<evidence type="ECO:0000313" key="2">
    <source>
        <dbReference type="Proteomes" id="UP000288086"/>
    </source>
</evidence>
<comment type="caution">
    <text evidence="1">The sequence shown here is derived from an EMBL/GenBank/DDBJ whole genome shotgun (WGS) entry which is preliminary data.</text>
</comment>
<accession>A0A3S3U3N7</accession>
<keyword evidence="2" id="KW-1185">Reference proteome</keyword>
<dbReference type="Proteomes" id="UP000288086">
    <property type="component" value="Unassembled WGS sequence"/>
</dbReference>
<evidence type="ECO:0000313" key="1">
    <source>
        <dbReference type="EMBL" id="RWX42980.1"/>
    </source>
</evidence>
<dbReference type="EMBL" id="MTKP01000471">
    <property type="protein sequence ID" value="RWX42980.1"/>
    <property type="molecule type" value="Genomic_DNA"/>
</dbReference>
<gene>
    <name evidence="1" type="ORF">VT98_14712</name>
</gene>
<organism evidence="1 2">
    <name type="scientific">Candidatus Electrothrix communis</name>
    <dbReference type="NCBI Taxonomy" id="1859133"/>
    <lineage>
        <taxon>Bacteria</taxon>
        <taxon>Pseudomonadati</taxon>
        <taxon>Thermodesulfobacteriota</taxon>
        <taxon>Desulfobulbia</taxon>
        <taxon>Desulfobulbales</taxon>
        <taxon>Desulfobulbaceae</taxon>
        <taxon>Candidatus Electrothrix</taxon>
    </lineage>
</organism>
<dbReference type="AlphaFoldDB" id="A0A3S3U3N7"/>
<name>A0A3S3U3N7_9BACT</name>
<protein>
    <submittedName>
        <fullName evidence="1">Uncharacterized protein</fullName>
    </submittedName>
</protein>
<sequence length="64" mass="7049">MNSLDVFNGDADGICALHQLRLHEPRPNARLLSGVKRDIALLEQVTEVSNTALTVQDLFQAFSV</sequence>